<dbReference type="Gene3D" id="3.40.50.300">
    <property type="entry name" value="P-loop containing nucleotide triphosphate hydrolases"/>
    <property type="match status" value="1"/>
</dbReference>
<keyword evidence="1" id="KW-0547">Nucleotide-binding</keyword>
<evidence type="ECO:0000313" key="2">
    <source>
        <dbReference type="EMBL" id="ABO97934.1"/>
    </source>
</evidence>
<dbReference type="PROSITE" id="PS51420">
    <property type="entry name" value="RHO"/>
    <property type="match status" value="1"/>
</dbReference>
<dbReference type="STRING" id="436017.A4S330"/>
<dbReference type="GeneID" id="5003853"/>
<dbReference type="InterPro" id="IPR027417">
    <property type="entry name" value="P-loop_NTPase"/>
</dbReference>
<evidence type="ECO:0000313" key="3">
    <source>
        <dbReference type="Proteomes" id="UP000001568"/>
    </source>
</evidence>
<feature type="non-terminal residue" evidence="2">
    <location>
        <position position="1"/>
    </location>
</feature>
<name>A4S330_OSTLU</name>
<gene>
    <name evidence="2" type="ORF">OSTLU_88308</name>
</gene>
<sequence>VKLVLLGASGAGKTALSTRFVRGTFDGENASATVGAAFASTTRALDDARARIKFEIWDTAGQERYASLAPLYYRGATAAMIAFDARDGASFERARYWAEELRKHGDARCRVLLVGNKIDAVRDDERATAREACEALAREYGMAAYRETSAKTGEGVQEAFEDVARAVMTREMSAREDATVVDA</sequence>
<dbReference type="SMART" id="SM00174">
    <property type="entry name" value="RHO"/>
    <property type="match status" value="1"/>
</dbReference>
<dbReference type="NCBIfam" id="TIGR00231">
    <property type="entry name" value="small_GTP"/>
    <property type="match status" value="1"/>
</dbReference>
<dbReference type="SMART" id="SM00175">
    <property type="entry name" value="RAB"/>
    <property type="match status" value="1"/>
</dbReference>
<dbReference type="RefSeq" id="XP_001419641.1">
    <property type="nucleotide sequence ID" value="XM_001419604.1"/>
</dbReference>
<dbReference type="HOGENOM" id="CLU_041217_10_2_1"/>
<evidence type="ECO:0000256" key="1">
    <source>
        <dbReference type="ARBA" id="ARBA00022741"/>
    </source>
</evidence>
<dbReference type="Pfam" id="PF00071">
    <property type="entry name" value="Ras"/>
    <property type="match status" value="1"/>
</dbReference>
<dbReference type="GO" id="GO:0003924">
    <property type="term" value="F:GTPase activity"/>
    <property type="evidence" value="ECO:0007669"/>
    <property type="project" value="InterPro"/>
</dbReference>
<dbReference type="InterPro" id="IPR001806">
    <property type="entry name" value="Small_GTPase"/>
</dbReference>
<dbReference type="eggNOG" id="KOG0092">
    <property type="taxonomic scope" value="Eukaryota"/>
</dbReference>
<dbReference type="Proteomes" id="UP000001568">
    <property type="component" value="Chromosome 9"/>
</dbReference>
<dbReference type="OrthoDB" id="63533at2759"/>
<organism evidence="2 3">
    <name type="scientific">Ostreococcus lucimarinus (strain CCE9901)</name>
    <dbReference type="NCBI Taxonomy" id="436017"/>
    <lineage>
        <taxon>Eukaryota</taxon>
        <taxon>Viridiplantae</taxon>
        <taxon>Chlorophyta</taxon>
        <taxon>Mamiellophyceae</taxon>
        <taxon>Mamiellales</taxon>
        <taxon>Bathycoccaceae</taxon>
        <taxon>Ostreococcus</taxon>
    </lineage>
</organism>
<dbReference type="Gramene" id="ABO97934">
    <property type="protein sequence ID" value="ABO97934"/>
    <property type="gene ID" value="OSTLU_88308"/>
</dbReference>
<dbReference type="SMART" id="SM00173">
    <property type="entry name" value="RAS"/>
    <property type="match status" value="1"/>
</dbReference>
<reference evidence="2 3" key="1">
    <citation type="journal article" date="2007" name="Proc. Natl. Acad. Sci. U.S.A.">
        <title>The tiny eukaryote Ostreococcus provides genomic insights into the paradox of plankton speciation.</title>
        <authorList>
            <person name="Palenik B."/>
            <person name="Grimwood J."/>
            <person name="Aerts A."/>
            <person name="Rouze P."/>
            <person name="Salamov A."/>
            <person name="Putnam N."/>
            <person name="Dupont C."/>
            <person name="Jorgensen R."/>
            <person name="Derelle E."/>
            <person name="Rombauts S."/>
            <person name="Zhou K."/>
            <person name="Otillar R."/>
            <person name="Merchant S.S."/>
            <person name="Podell S."/>
            <person name="Gaasterland T."/>
            <person name="Napoli C."/>
            <person name="Gendler K."/>
            <person name="Manuell A."/>
            <person name="Tai V."/>
            <person name="Vallon O."/>
            <person name="Piganeau G."/>
            <person name="Jancek S."/>
            <person name="Heijde M."/>
            <person name="Jabbari K."/>
            <person name="Bowler C."/>
            <person name="Lohr M."/>
            <person name="Robbens S."/>
            <person name="Werner G."/>
            <person name="Dubchak I."/>
            <person name="Pazour G.J."/>
            <person name="Ren Q."/>
            <person name="Paulsen I."/>
            <person name="Delwiche C."/>
            <person name="Schmutz J."/>
            <person name="Rokhsar D."/>
            <person name="Van de Peer Y."/>
            <person name="Moreau H."/>
            <person name="Grigoriev I.V."/>
        </authorList>
    </citation>
    <scope>NUCLEOTIDE SEQUENCE [LARGE SCALE GENOMIC DNA]</scope>
    <source>
        <strain evidence="2 3">CCE9901</strain>
    </source>
</reference>
<accession>A4S330</accession>
<dbReference type="EMBL" id="CP000589">
    <property type="protein sequence ID" value="ABO97934.1"/>
    <property type="molecule type" value="Genomic_DNA"/>
</dbReference>
<dbReference type="PANTHER" id="PTHR47978">
    <property type="match status" value="1"/>
</dbReference>
<dbReference type="SUPFAM" id="SSF52540">
    <property type="entry name" value="P-loop containing nucleoside triphosphate hydrolases"/>
    <property type="match status" value="1"/>
</dbReference>
<dbReference type="PRINTS" id="PR00449">
    <property type="entry name" value="RASTRNSFRMNG"/>
</dbReference>
<dbReference type="OMA" id="RYWANEL"/>
<dbReference type="AlphaFoldDB" id="A4S330"/>
<dbReference type="InterPro" id="IPR005225">
    <property type="entry name" value="Small_GTP-bd"/>
</dbReference>
<keyword evidence="3" id="KW-1185">Reference proteome</keyword>
<proteinExistence type="predicted"/>
<dbReference type="PROSITE" id="PS51419">
    <property type="entry name" value="RAB"/>
    <property type="match status" value="1"/>
</dbReference>
<protein>
    <submittedName>
        <fullName evidence="2">Uncharacterized protein</fullName>
    </submittedName>
</protein>
<dbReference type="PROSITE" id="PS51421">
    <property type="entry name" value="RAS"/>
    <property type="match status" value="1"/>
</dbReference>
<dbReference type="FunFam" id="3.40.50.300:FF:000808">
    <property type="entry name" value="Small GTP-binding protein, putative"/>
    <property type="match status" value="1"/>
</dbReference>
<dbReference type="KEGG" id="olu:OSTLU_88308"/>
<dbReference type="GO" id="GO:0005525">
    <property type="term" value="F:GTP binding"/>
    <property type="evidence" value="ECO:0007669"/>
    <property type="project" value="InterPro"/>
</dbReference>